<dbReference type="InterPro" id="IPR012340">
    <property type="entry name" value="NA-bd_OB-fold"/>
</dbReference>
<proteinExistence type="inferred from homology"/>
<dbReference type="GO" id="GO:0003729">
    <property type="term" value="F:mRNA binding"/>
    <property type="evidence" value="ECO:0007669"/>
    <property type="project" value="TreeGrafter"/>
</dbReference>
<organism evidence="6 7">
    <name type="scientific">Candidatus Thermofonsia Clade 3 bacterium</name>
    <dbReference type="NCBI Taxonomy" id="2364212"/>
    <lineage>
        <taxon>Bacteria</taxon>
        <taxon>Bacillati</taxon>
        <taxon>Chloroflexota</taxon>
        <taxon>Candidatus Thermofontia</taxon>
        <taxon>Candidatus Thermofonsia Clade 3</taxon>
    </lineage>
</organism>
<keyword evidence="2 6" id="KW-0689">Ribosomal protein</keyword>
<protein>
    <submittedName>
        <fullName evidence="6">30S ribosomal protein S1</fullName>
    </submittedName>
</protein>
<dbReference type="GO" id="GO:0005840">
    <property type="term" value="C:ribosome"/>
    <property type="evidence" value="ECO:0007669"/>
    <property type="project" value="UniProtKB-KW"/>
</dbReference>
<dbReference type="CDD" id="cd05688">
    <property type="entry name" value="S1_RPS1_repeat_ec3"/>
    <property type="match status" value="1"/>
</dbReference>
<dbReference type="EMBL" id="PGTN01000034">
    <property type="protein sequence ID" value="PJF47824.1"/>
    <property type="molecule type" value="Genomic_DNA"/>
</dbReference>
<comment type="similarity">
    <text evidence="1">Belongs to the bacterial ribosomal protein bS1 family.</text>
</comment>
<dbReference type="GO" id="GO:0006412">
    <property type="term" value="P:translation"/>
    <property type="evidence" value="ECO:0007669"/>
    <property type="project" value="TreeGrafter"/>
</dbReference>
<dbReference type="Gene3D" id="2.40.50.140">
    <property type="entry name" value="Nucleic acid-binding proteins"/>
    <property type="match status" value="4"/>
</dbReference>
<keyword evidence="3" id="KW-0687">Ribonucleoprotein</keyword>
<dbReference type="InterPro" id="IPR035104">
    <property type="entry name" value="Ribosomal_protein_S1-like"/>
</dbReference>
<feature type="domain" description="S1 motif" evidence="5">
    <location>
        <begin position="221"/>
        <end position="289"/>
    </location>
</feature>
<feature type="domain" description="S1 motif" evidence="5">
    <location>
        <begin position="123"/>
        <end position="200"/>
    </location>
</feature>
<gene>
    <name evidence="6" type="ORF">CUN48_06735</name>
</gene>
<dbReference type="SMART" id="SM00316">
    <property type="entry name" value="S1"/>
    <property type="match status" value="4"/>
</dbReference>
<dbReference type="Proteomes" id="UP000230790">
    <property type="component" value="Unassembled WGS sequence"/>
</dbReference>
<dbReference type="GO" id="GO:0003735">
    <property type="term" value="F:structural constituent of ribosome"/>
    <property type="evidence" value="ECO:0007669"/>
    <property type="project" value="TreeGrafter"/>
</dbReference>
<evidence type="ECO:0000256" key="2">
    <source>
        <dbReference type="ARBA" id="ARBA00022980"/>
    </source>
</evidence>
<dbReference type="SUPFAM" id="SSF50249">
    <property type="entry name" value="Nucleic acid-binding proteins"/>
    <property type="match status" value="4"/>
</dbReference>
<dbReference type="PANTHER" id="PTHR10724">
    <property type="entry name" value="30S RIBOSOMAL PROTEIN S1"/>
    <property type="match status" value="1"/>
</dbReference>
<feature type="domain" description="S1 motif" evidence="5">
    <location>
        <begin position="306"/>
        <end position="378"/>
    </location>
</feature>
<dbReference type="FunFam" id="2.40.50.140:FF:000051">
    <property type="entry name" value="RNA-binding transcriptional accessory protein"/>
    <property type="match status" value="1"/>
</dbReference>
<dbReference type="CDD" id="cd05687">
    <property type="entry name" value="S1_RPS1_repeat_ec1_hs1"/>
    <property type="match status" value="1"/>
</dbReference>
<feature type="domain" description="S1 motif" evidence="5">
    <location>
        <begin position="37"/>
        <end position="105"/>
    </location>
</feature>
<feature type="compositionally biased region" description="Acidic residues" evidence="4">
    <location>
        <begin position="396"/>
        <end position="412"/>
    </location>
</feature>
<dbReference type="AlphaFoldDB" id="A0A2M8QDE8"/>
<dbReference type="PROSITE" id="PS50126">
    <property type="entry name" value="S1"/>
    <property type="match status" value="4"/>
</dbReference>
<evidence type="ECO:0000259" key="5">
    <source>
        <dbReference type="PROSITE" id="PS50126"/>
    </source>
</evidence>
<evidence type="ECO:0000256" key="4">
    <source>
        <dbReference type="SAM" id="MobiDB-lite"/>
    </source>
</evidence>
<dbReference type="Pfam" id="PF00575">
    <property type="entry name" value="S1"/>
    <property type="match status" value="4"/>
</dbReference>
<dbReference type="PANTHER" id="PTHR10724:SF7">
    <property type="entry name" value="SMALL RIBOSOMAL SUBUNIT PROTEIN BS1C"/>
    <property type="match status" value="1"/>
</dbReference>
<evidence type="ECO:0000256" key="1">
    <source>
        <dbReference type="ARBA" id="ARBA00006767"/>
    </source>
</evidence>
<accession>A0A2M8QDE8</accession>
<name>A0A2M8QDE8_9CHLR</name>
<dbReference type="GO" id="GO:0005737">
    <property type="term" value="C:cytoplasm"/>
    <property type="evidence" value="ECO:0007669"/>
    <property type="project" value="UniProtKB-ARBA"/>
</dbReference>
<dbReference type="InterPro" id="IPR003029">
    <property type="entry name" value="S1_domain"/>
</dbReference>
<sequence>MENQGTPQQANNPKQGEDDFSQLLDQFQAKVSSFEKDQLVSGRIIAITDREILVELGAKSEGIVSSKDVEALPKDVRSSLKVGDEVFAYVVQPEDQNGNVVLSMSRAVSEKDWRYAEALFEKQEAIEAPIAGFNKGGVIIKVGRLRGFVPASQLSLAHQRMLGDESLPPEQRFQKLVGQKALVKVIELDRERNRLILSERAASKEARLAQKEKLLSSIEVGQILEGVISSVKDFGVFVDLGGADGMIHLTELAHTRIKHPSEVVKEGDKVSVKVINIERETGRIGLSLKALAPDPWQVIGKKYKPGQLLEAEVIKVHPKHGVFARLKDDEAIEGLIPLSELSDKPIGSPREVVKEGQILTLRVLRVEPEQRRIALSLRRVNRPEYADTDWQAEVLSNDEDQAAVPDVVDDAVGDGGEPLVEPSPADAD</sequence>
<comment type="caution">
    <text evidence="6">The sequence shown here is derived from an EMBL/GenBank/DDBJ whole genome shotgun (WGS) entry which is preliminary data.</text>
</comment>
<dbReference type="CDD" id="cd04465">
    <property type="entry name" value="S1_RPS1_repeat_ec2_hs2"/>
    <property type="match status" value="1"/>
</dbReference>
<dbReference type="PRINTS" id="PR00681">
    <property type="entry name" value="RIBOSOMALS1"/>
</dbReference>
<dbReference type="InterPro" id="IPR050437">
    <property type="entry name" value="Ribos_protein_bS1-like"/>
</dbReference>
<feature type="region of interest" description="Disordered" evidence="4">
    <location>
        <begin position="389"/>
        <end position="428"/>
    </location>
</feature>
<evidence type="ECO:0000313" key="6">
    <source>
        <dbReference type="EMBL" id="PJF47824.1"/>
    </source>
</evidence>
<evidence type="ECO:0000313" key="7">
    <source>
        <dbReference type="Proteomes" id="UP000230790"/>
    </source>
</evidence>
<reference evidence="6 7" key="1">
    <citation type="submission" date="2017-11" db="EMBL/GenBank/DDBJ databases">
        <title>Evolution of Phototrophy in the Chloroflexi Phylum Driven by Horizontal Gene Transfer.</title>
        <authorList>
            <person name="Ward L.M."/>
            <person name="Hemp J."/>
            <person name="Shih P.M."/>
            <person name="Mcglynn S.E."/>
            <person name="Fischer W."/>
        </authorList>
    </citation>
    <scope>NUCLEOTIDE SEQUENCE [LARGE SCALE GENOMIC DNA]</scope>
    <source>
        <strain evidence="6">JP3_7</strain>
    </source>
</reference>
<evidence type="ECO:0000256" key="3">
    <source>
        <dbReference type="ARBA" id="ARBA00023274"/>
    </source>
</evidence>